<proteinExistence type="inferred from homology"/>
<keyword evidence="5" id="KW-0571">Peptide transport</keyword>
<dbReference type="NCBIfam" id="TIGR00727">
    <property type="entry name" value="ISP4_OPT"/>
    <property type="match status" value="1"/>
</dbReference>
<keyword evidence="8 9" id="KW-0472">Membrane</keyword>
<feature type="transmembrane region" description="Helical" evidence="9">
    <location>
        <begin position="276"/>
        <end position="299"/>
    </location>
</feature>
<feature type="transmembrane region" description="Helical" evidence="9">
    <location>
        <begin position="671"/>
        <end position="692"/>
    </location>
</feature>
<gene>
    <name evidence="10" type="ORF">KI387_020279</name>
</gene>
<organism evidence="10 11">
    <name type="scientific">Taxus chinensis</name>
    <name type="common">Chinese yew</name>
    <name type="synonym">Taxus wallichiana var. chinensis</name>
    <dbReference type="NCBI Taxonomy" id="29808"/>
    <lineage>
        <taxon>Eukaryota</taxon>
        <taxon>Viridiplantae</taxon>
        <taxon>Streptophyta</taxon>
        <taxon>Embryophyta</taxon>
        <taxon>Tracheophyta</taxon>
        <taxon>Spermatophyta</taxon>
        <taxon>Pinopsida</taxon>
        <taxon>Pinidae</taxon>
        <taxon>Conifers II</taxon>
        <taxon>Cupressales</taxon>
        <taxon>Taxaceae</taxon>
        <taxon>Taxus</taxon>
    </lineage>
</organism>
<feature type="transmembrane region" description="Helical" evidence="9">
    <location>
        <begin position="202"/>
        <end position="222"/>
    </location>
</feature>
<keyword evidence="6" id="KW-0653">Protein transport</keyword>
<comment type="caution">
    <text evidence="10">The sequence shown here is derived from an EMBL/GenBank/DDBJ whole genome shotgun (WGS) entry which is preliminary data.</text>
</comment>
<dbReference type="Proteomes" id="UP000824469">
    <property type="component" value="Unassembled WGS sequence"/>
</dbReference>
<dbReference type="EMBL" id="JAHRHJ020000004">
    <property type="protein sequence ID" value="KAH9318510.1"/>
    <property type="molecule type" value="Genomic_DNA"/>
</dbReference>
<sequence length="730" mass="81680">SVTRNVEADDQSPIEEVALTVPTTDDPTLSVLTFRMWVLGIASCILLAFLNQFFFYRENPLQITAVPAQIAVLPLGHFMAATLPTKVLRFPGTNWRFSLNPGPFNYKEHVLITIFANAGASGVYAVNIVTIIKAFYKRQMNPVAGWLLSLTTQMIGFGWAGIFRKILVESAYMWWPANLVQVSIFRALHVKERRPKRGLSRLQFFVMALICSFSYYIIPNFLFPSVSAMSIACWIWKDSVTAQQIGSGLKGLGIGSFALDWAAVSSFLGSPLASPWFAIANTIVGFITIVYVVTPISYWTNIYNAKNFPLISSHVFTANGQPYNTTKVLASDFTFDRAGYNDYSQVNLSTFFAITYGLNFATLAATFSHVFLFYGKDIWQQTKATLKDFKIDVHTRIMKRNYKSVPQFWFHVLLVLMIGLSIVACEGFGKQLQLPWWGVLLACALAFSFTLPIGIILATTNQRPGLNVITEYIIGYLYPGRPLANVSFKTYGFISMVQALAFLQDFKLGHYMKIPPRSMFLAQLVGTLVAGSVYFGTAWWLLETVENICHPQLLAKGSPWTCPGDDVFYNASIIWGVVGPQRMFGNLGLYGKQNWWFLVGVLAPVPFWCLFKIFPNHLKWCFYVNMPLLLGATANMPPARSVNYICWGAVGFVFNYILFIRHKSWWSRNNYILSGALDAGVAFLAIVCYFTLQMNGVSSLDWWGGAADDHCALANCPTAPGIHIHGCPIP</sequence>
<dbReference type="Pfam" id="PF03169">
    <property type="entry name" value="OPT"/>
    <property type="match status" value="1"/>
</dbReference>
<evidence type="ECO:0000313" key="10">
    <source>
        <dbReference type="EMBL" id="KAH9318510.1"/>
    </source>
</evidence>
<feature type="transmembrane region" description="Helical" evidence="9">
    <location>
        <begin position="143"/>
        <end position="160"/>
    </location>
</feature>
<feature type="transmembrane region" description="Helical" evidence="9">
    <location>
        <begin position="110"/>
        <end position="136"/>
    </location>
</feature>
<dbReference type="InterPro" id="IPR004648">
    <property type="entry name" value="Oligpept_transpt"/>
</dbReference>
<feature type="transmembrane region" description="Helical" evidence="9">
    <location>
        <begin position="351"/>
        <end position="374"/>
    </location>
</feature>
<feature type="non-terminal residue" evidence="10">
    <location>
        <position position="1"/>
    </location>
</feature>
<dbReference type="AlphaFoldDB" id="A0AA38GBQ7"/>
<comment type="subcellular location">
    <subcellularLocation>
        <location evidence="1">Membrane</location>
        <topology evidence="1">Multi-pass membrane protein</topology>
    </subcellularLocation>
</comment>
<dbReference type="GO" id="GO:0015031">
    <property type="term" value="P:protein transport"/>
    <property type="evidence" value="ECO:0007669"/>
    <property type="project" value="UniProtKB-KW"/>
</dbReference>
<dbReference type="OMA" id="YMVPCGI"/>
<dbReference type="GO" id="GO:0035673">
    <property type="term" value="F:oligopeptide transmembrane transporter activity"/>
    <property type="evidence" value="ECO:0007669"/>
    <property type="project" value="InterPro"/>
</dbReference>
<evidence type="ECO:0000256" key="9">
    <source>
        <dbReference type="SAM" id="Phobius"/>
    </source>
</evidence>
<accession>A0AA38GBQ7</accession>
<reference evidence="10 11" key="1">
    <citation type="journal article" date="2021" name="Nat. Plants">
        <title>The Taxus genome provides insights into paclitaxel biosynthesis.</title>
        <authorList>
            <person name="Xiong X."/>
            <person name="Gou J."/>
            <person name="Liao Q."/>
            <person name="Li Y."/>
            <person name="Zhou Q."/>
            <person name="Bi G."/>
            <person name="Li C."/>
            <person name="Du R."/>
            <person name="Wang X."/>
            <person name="Sun T."/>
            <person name="Guo L."/>
            <person name="Liang H."/>
            <person name="Lu P."/>
            <person name="Wu Y."/>
            <person name="Zhang Z."/>
            <person name="Ro D.K."/>
            <person name="Shang Y."/>
            <person name="Huang S."/>
            <person name="Yan J."/>
        </authorList>
    </citation>
    <scope>NUCLEOTIDE SEQUENCE [LARGE SCALE GENOMIC DNA]</scope>
    <source>
        <strain evidence="10">Ta-2019</strain>
    </source>
</reference>
<evidence type="ECO:0000256" key="3">
    <source>
        <dbReference type="ARBA" id="ARBA00022448"/>
    </source>
</evidence>
<keyword evidence="7 9" id="KW-1133">Transmembrane helix</keyword>
<evidence type="ECO:0000256" key="1">
    <source>
        <dbReference type="ARBA" id="ARBA00004141"/>
    </source>
</evidence>
<feature type="transmembrane region" description="Helical" evidence="9">
    <location>
        <begin position="642"/>
        <end position="659"/>
    </location>
</feature>
<evidence type="ECO:0000256" key="7">
    <source>
        <dbReference type="ARBA" id="ARBA00022989"/>
    </source>
</evidence>
<name>A0AA38GBQ7_TAXCH</name>
<dbReference type="InterPro" id="IPR004813">
    <property type="entry name" value="OPT"/>
</dbReference>
<feature type="transmembrane region" description="Helical" evidence="9">
    <location>
        <begin position="435"/>
        <end position="458"/>
    </location>
</feature>
<keyword evidence="11" id="KW-1185">Reference proteome</keyword>
<keyword evidence="3" id="KW-0813">Transport</keyword>
<evidence type="ECO:0000256" key="4">
    <source>
        <dbReference type="ARBA" id="ARBA00022692"/>
    </source>
</evidence>
<feature type="transmembrane region" description="Helical" evidence="9">
    <location>
        <begin position="68"/>
        <end position="90"/>
    </location>
</feature>
<evidence type="ECO:0000256" key="5">
    <source>
        <dbReference type="ARBA" id="ARBA00022856"/>
    </source>
</evidence>
<feature type="transmembrane region" description="Helical" evidence="9">
    <location>
        <begin position="520"/>
        <end position="542"/>
    </location>
</feature>
<comment type="similarity">
    <text evidence="2">Belongs to the oligopeptide OPT transporter (TC 2.A.67.1) family.</text>
</comment>
<evidence type="ECO:0000256" key="6">
    <source>
        <dbReference type="ARBA" id="ARBA00022927"/>
    </source>
</evidence>
<feature type="transmembrane region" description="Helical" evidence="9">
    <location>
        <begin position="172"/>
        <end position="190"/>
    </location>
</feature>
<evidence type="ECO:0000256" key="8">
    <source>
        <dbReference type="ARBA" id="ARBA00023136"/>
    </source>
</evidence>
<keyword evidence="4 9" id="KW-0812">Transmembrane</keyword>
<dbReference type="PANTHER" id="PTHR22601">
    <property type="entry name" value="ISP4 LIKE PROTEIN"/>
    <property type="match status" value="1"/>
</dbReference>
<evidence type="ECO:0000313" key="11">
    <source>
        <dbReference type="Proteomes" id="UP000824469"/>
    </source>
</evidence>
<dbReference type="NCBIfam" id="TIGR00728">
    <property type="entry name" value="OPT_sfam"/>
    <property type="match status" value="1"/>
</dbReference>
<feature type="transmembrane region" description="Helical" evidence="9">
    <location>
        <begin position="408"/>
        <end position="429"/>
    </location>
</feature>
<feature type="transmembrane region" description="Helical" evidence="9">
    <location>
        <begin position="595"/>
        <end position="613"/>
    </location>
</feature>
<protein>
    <recommendedName>
        <fullName evidence="12">Oligopeptide transporter</fullName>
    </recommendedName>
</protein>
<dbReference type="GO" id="GO:0016020">
    <property type="term" value="C:membrane"/>
    <property type="evidence" value="ECO:0007669"/>
    <property type="project" value="UniProtKB-SubCell"/>
</dbReference>
<evidence type="ECO:0000256" key="2">
    <source>
        <dbReference type="ARBA" id="ARBA00005484"/>
    </source>
</evidence>
<feature type="transmembrane region" description="Helical" evidence="9">
    <location>
        <begin position="36"/>
        <end position="56"/>
    </location>
</feature>
<evidence type="ECO:0008006" key="12">
    <source>
        <dbReference type="Google" id="ProtNLM"/>
    </source>
</evidence>